<feature type="transmembrane region" description="Helical" evidence="9">
    <location>
        <begin position="146"/>
        <end position="164"/>
    </location>
</feature>
<keyword evidence="6 9" id="KW-0472">Membrane</keyword>
<reference evidence="10" key="1">
    <citation type="journal article" date="2014" name="Int. J. Syst. Evol. Microbiol.">
        <title>Complete genome sequence of Corynebacterium casei LMG S-19264T (=DSM 44701T), isolated from a smear-ripened cheese.</title>
        <authorList>
            <consortium name="US DOE Joint Genome Institute (JGI-PGF)"/>
            <person name="Walter F."/>
            <person name="Albersmeier A."/>
            <person name="Kalinowski J."/>
            <person name="Ruckert C."/>
        </authorList>
    </citation>
    <scope>NUCLEOTIDE SEQUENCE</scope>
    <source>
        <strain evidence="10">KCTC 32296</strain>
    </source>
</reference>
<proteinExistence type="inferred from homology"/>
<evidence type="ECO:0000256" key="5">
    <source>
        <dbReference type="ARBA" id="ARBA00022989"/>
    </source>
</evidence>
<dbReference type="Proteomes" id="UP000662572">
    <property type="component" value="Unassembled WGS sequence"/>
</dbReference>
<sequence length="430" mass="46505">MTKRINLTFIRDADGLTADRVRAWLQVLLVMTLAGFAIWIFSARNAIDISGKPIGSDFMSFYAAGNLALHDQAVAAWNLPRHQAAQDAIFGQRLGYWAFFYPPPFLLICLPFALVPYGWAVCLWLTSTTAAAIITLKRWASTFADTHRLGVLPFLAFPALWINIGNGQNAGLTTAIMTGGFMCLNRRPLLAGAIWGLLVIKPQMGLALPFILAAAGRWKAFAATGVSAIIYGLITTAILGSDSWGAFMDASSLARQTLEEGLVGHGKMQSLFAMARHWGLPSVGAYGFQLTGAITAITIVVMAIRKHRPTAAALAALTGAATPLLSPFLLDYDLLILALPLIWIAGEGIRTGFLPWEKAALLCGFVLPLIARTVATHLYLPISPVVIMGLLFIVMRRLERYPYGPSVSEKHTAGGASFHEPLESSNRQAK</sequence>
<gene>
    <name evidence="10" type="ORF">GCM10011273_12480</name>
</gene>
<dbReference type="EMBL" id="BMZB01000001">
    <property type="protein sequence ID" value="GGZ28204.1"/>
    <property type="molecule type" value="Genomic_DNA"/>
</dbReference>
<evidence type="ECO:0000256" key="6">
    <source>
        <dbReference type="ARBA" id="ARBA00023136"/>
    </source>
</evidence>
<feature type="transmembrane region" description="Helical" evidence="9">
    <location>
        <begin position="378"/>
        <end position="395"/>
    </location>
</feature>
<feature type="transmembrane region" description="Helical" evidence="9">
    <location>
        <begin position="283"/>
        <end position="304"/>
    </location>
</feature>
<comment type="caution">
    <text evidence="10">The sequence shown here is derived from an EMBL/GenBank/DDBJ whole genome shotgun (WGS) entry which is preliminary data.</text>
</comment>
<keyword evidence="11" id="KW-1185">Reference proteome</keyword>
<evidence type="ECO:0000256" key="2">
    <source>
        <dbReference type="ARBA" id="ARBA00022475"/>
    </source>
</evidence>
<dbReference type="RefSeq" id="WP_189485520.1">
    <property type="nucleotide sequence ID" value="NZ_BMZB01000001.1"/>
</dbReference>
<feature type="transmembrane region" description="Helical" evidence="9">
    <location>
        <begin position="21"/>
        <end position="41"/>
    </location>
</feature>
<keyword evidence="3" id="KW-0808">Transferase</keyword>
<evidence type="ECO:0000313" key="11">
    <source>
        <dbReference type="Proteomes" id="UP000662572"/>
    </source>
</evidence>
<keyword evidence="4 9" id="KW-0812">Transmembrane</keyword>
<evidence type="ECO:0000256" key="1">
    <source>
        <dbReference type="ARBA" id="ARBA00004651"/>
    </source>
</evidence>
<keyword evidence="5 9" id="KW-1133">Transmembrane helix</keyword>
<dbReference type="InterPro" id="IPR018584">
    <property type="entry name" value="GT87"/>
</dbReference>
<dbReference type="GO" id="GO:0016758">
    <property type="term" value="F:hexosyltransferase activity"/>
    <property type="evidence" value="ECO:0007669"/>
    <property type="project" value="InterPro"/>
</dbReference>
<feature type="transmembrane region" description="Helical" evidence="9">
    <location>
        <begin position="311"/>
        <end position="330"/>
    </location>
</feature>
<reference evidence="10" key="2">
    <citation type="submission" date="2020-09" db="EMBL/GenBank/DDBJ databases">
        <authorList>
            <person name="Sun Q."/>
            <person name="Kim S."/>
        </authorList>
    </citation>
    <scope>NUCLEOTIDE SEQUENCE</scope>
    <source>
        <strain evidence="10">KCTC 32296</strain>
    </source>
</reference>
<dbReference type="GO" id="GO:0005886">
    <property type="term" value="C:plasma membrane"/>
    <property type="evidence" value="ECO:0007669"/>
    <property type="project" value="UniProtKB-SubCell"/>
</dbReference>
<accession>A0A918Q1J6</accession>
<name>A0A918Q1J6_9CAUL</name>
<protein>
    <recommendedName>
        <fullName evidence="12">DUF2029 domain-containing protein</fullName>
    </recommendedName>
</protein>
<evidence type="ECO:0008006" key="12">
    <source>
        <dbReference type="Google" id="ProtNLM"/>
    </source>
</evidence>
<comment type="subcellular location">
    <subcellularLocation>
        <location evidence="1">Cell membrane</location>
        <topology evidence="1">Multi-pass membrane protein</topology>
    </subcellularLocation>
</comment>
<evidence type="ECO:0000256" key="4">
    <source>
        <dbReference type="ARBA" id="ARBA00022692"/>
    </source>
</evidence>
<feature type="transmembrane region" description="Helical" evidence="9">
    <location>
        <begin position="220"/>
        <end position="239"/>
    </location>
</feature>
<feature type="transmembrane region" description="Helical" evidence="9">
    <location>
        <begin position="105"/>
        <end position="134"/>
    </location>
</feature>
<evidence type="ECO:0000313" key="10">
    <source>
        <dbReference type="EMBL" id="GGZ28204.1"/>
    </source>
</evidence>
<comment type="similarity">
    <text evidence="7">Belongs to the glycosyltransferase 87 family.</text>
</comment>
<evidence type="ECO:0000256" key="7">
    <source>
        <dbReference type="ARBA" id="ARBA00024033"/>
    </source>
</evidence>
<feature type="region of interest" description="Disordered" evidence="8">
    <location>
        <begin position="411"/>
        <end position="430"/>
    </location>
</feature>
<organism evidence="10 11">
    <name type="scientific">Asticcacaulis endophyticus</name>
    <dbReference type="NCBI Taxonomy" id="1395890"/>
    <lineage>
        <taxon>Bacteria</taxon>
        <taxon>Pseudomonadati</taxon>
        <taxon>Pseudomonadota</taxon>
        <taxon>Alphaproteobacteria</taxon>
        <taxon>Caulobacterales</taxon>
        <taxon>Caulobacteraceae</taxon>
        <taxon>Asticcacaulis</taxon>
    </lineage>
</organism>
<dbReference type="Pfam" id="PF09594">
    <property type="entry name" value="GT87"/>
    <property type="match status" value="1"/>
</dbReference>
<evidence type="ECO:0000256" key="8">
    <source>
        <dbReference type="SAM" id="MobiDB-lite"/>
    </source>
</evidence>
<evidence type="ECO:0000256" key="9">
    <source>
        <dbReference type="SAM" id="Phobius"/>
    </source>
</evidence>
<dbReference type="AlphaFoldDB" id="A0A918Q1J6"/>
<feature type="transmembrane region" description="Helical" evidence="9">
    <location>
        <begin position="189"/>
        <end position="213"/>
    </location>
</feature>
<evidence type="ECO:0000256" key="3">
    <source>
        <dbReference type="ARBA" id="ARBA00022679"/>
    </source>
</evidence>
<keyword evidence="2" id="KW-1003">Cell membrane</keyword>